<dbReference type="SMART" id="SM00380">
    <property type="entry name" value="AP2"/>
    <property type="match status" value="1"/>
</dbReference>
<evidence type="ECO:0000256" key="7">
    <source>
        <dbReference type="SAM" id="MobiDB-lite"/>
    </source>
</evidence>
<dbReference type="FunFam" id="3.30.730.10:FF:000001">
    <property type="entry name" value="Ethylene-responsive transcription factor 2"/>
    <property type="match status" value="1"/>
</dbReference>
<feature type="region of interest" description="Disordered" evidence="7">
    <location>
        <begin position="316"/>
        <end position="385"/>
    </location>
</feature>
<feature type="region of interest" description="Disordered" evidence="7">
    <location>
        <begin position="91"/>
        <end position="126"/>
    </location>
</feature>
<dbReference type="CDD" id="cd00018">
    <property type="entry name" value="AP2"/>
    <property type="match status" value="1"/>
</dbReference>
<evidence type="ECO:0000313" key="9">
    <source>
        <dbReference type="EMBL" id="AZL19494.1"/>
    </source>
</evidence>
<accession>A0A3Q8TD97</accession>
<dbReference type="Pfam" id="PF00847">
    <property type="entry name" value="AP2"/>
    <property type="match status" value="1"/>
</dbReference>
<evidence type="ECO:0000256" key="2">
    <source>
        <dbReference type="ARBA" id="ARBA00023015"/>
    </source>
</evidence>
<proteinExistence type="evidence at transcript level"/>
<evidence type="ECO:0000256" key="1">
    <source>
        <dbReference type="ARBA" id="ARBA00004123"/>
    </source>
</evidence>
<keyword evidence="5" id="KW-0539">Nucleus</keyword>
<dbReference type="Gene3D" id="3.30.730.10">
    <property type="entry name" value="AP2/ERF domain"/>
    <property type="match status" value="1"/>
</dbReference>
<feature type="region of interest" description="Disordered" evidence="7">
    <location>
        <begin position="1"/>
        <end position="36"/>
    </location>
</feature>
<keyword evidence="2" id="KW-0805">Transcription regulation</keyword>
<dbReference type="GO" id="GO:0005634">
    <property type="term" value="C:nucleus"/>
    <property type="evidence" value="ECO:0007669"/>
    <property type="project" value="UniProtKB-SubCell"/>
</dbReference>
<keyword evidence="4" id="KW-0804">Transcription</keyword>
<comment type="subcellular location">
    <subcellularLocation>
        <location evidence="1">Nucleus</location>
    </subcellularLocation>
</comment>
<sequence>MCFLKVANPSRDRDDDRAAAAGQGNETPQTEEQRDLIEEWLLFEPLLFSQQQRRGSGGGGGIMASSSMLLRLDREREMSAMVSALTHVVTGEEQAHEVDDLNSSPGGVGSKRGREDDGGGGGGEHVTESVSRLCRAFGDFPQQGSSSSSSVLPENSITRNRSTNVTPGIQTAYEYRAPQISEQPTRRKYRGVRQRPWGKWAAEIRDPFKAARVWLGTFDTAEAAAQAYDTAALRFRGNKAKLNFPENVRLRSLPSSAAENNPMTSQPTVSGSPNALLSIPTSTEAIVHSHAATSFQQQRAPMNLYDQMVLLSSSSSPSATTSSSTLASSVSSTSSSPPPHVFSSRFIAQSTSPVQLRQAPGDRSGGADSSMQHQWSTSSGHHSTS</sequence>
<feature type="compositionally biased region" description="Polar residues" evidence="7">
    <location>
        <begin position="367"/>
        <end position="385"/>
    </location>
</feature>
<feature type="domain" description="AP2/ERF" evidence="8">
    <location>
        <begin position="188"/>
        <end position="245"/>
    </location>
</feature>
<dbReference type="GO" id="GO:0003677">
    <property type="term" value="F:DNA binding"/>
    <property type="evidence" value="ECO:0007669"/>
    <property type="project" value="UniProtKB-KW"/>
</dbReference>
<evidence type="ECO:0000256" key="4">
    <source>
        <dbReference type="ARBA" id="ARBA00023163"/>
    </source>
</evidence>
<dbReference type="InterPro" id="IPR044808">
    <property type="entry name" value="ERF_plant"/>
</dbReference>
<dbReference type="EMBL" id="MH332994">
    <property type="protein sequence ID" value="AZL19494.1"/>
    <property type="molecule type" value="mRNA"/>
</dbReference>
<dbReference type="PANTHER" id="PTHR31190:SF473">
    <property type="entry name" value="OS05G0437100 PROTEIN"/>
    <property type="match status" value="1"/>
</dbReference>
<organism evidence="9">
    <name type="scientific">Fragaria ananassa</name>
    <name type="common">Strawberry</name>
    <name type="synonym">Fragaria chiloensis x Fragaria virginiana</name>
    <dbReference type="NCBI Taxonomy" id="3747"/>
    <lineage>
        <taxon>Eukaryota</taxon>
        <taxon>Viridiplantae</taxon>
        <taxon>Streptophyta</taxon>
        <taxon>Embryophyta</taxon>
        <taxon>Tracheophyta</taxon>
        <taxon>Spermatophyta</taxon>
        <taxon>Magnoliopsida</taxon>
        <taxon>eudicotyledons</taxon>
        <taxon>Gunneridae</taxon>
        <taxon>Pentapetalae</taxon>
        <taxon>rosids</taxon>
        <taxon>fabids</taxon>
        <taxon>Rosales</taxon>
        <taxon>Rosaceae</taxon>
        <taxon>Rosoideae</taxon>
        <taxon>Potentilleae</taxon>
        <taxon>Fragariinae</taxon>
        <taxon>Fragaria</taxon>
    </lineage>
</organism>
<reference evidence="9" key="1">
    <citation type="submission" date="2018-05" db="EMBL/GenBank/DDBJ databases">
        <title>Full-length coding sequences of AP2/ERF genes and FaMYB98 from 'Yuexin' strawberry (Fragaria x ananassa).</title>
        <authorList>
            <person name="Zhang Y."/>
            <person name="Yin X."/>
            <person name="Xiao Y."/>
            <person name="Chen K."/>
        </authorList>
    </citation>
    <scope>NUCLEOTIDE SEQUENCE</scope>
</reference>
<dbReference type="GO" id="GO:0009873">
    <property type="term" value="P:ethylene-activated signaling pathway"/>
    <property type="evidence" value="ECO:0007669"/>
    <property type="project" value="InterPro"/>
</dbReference>
<feature type="region of interest" description="Disordered" evidence="7">
    <location>
        <begin position="140"/>
        <end position="163"/>
    </location>
</feature>
<feature type="compositionally biased region" description="Polar residues" evidence="7">
    <location>
        <begin position="151"/>
        <end position="163"/>
    </location>
</feature>
<evidence type="ECO:0000256" key="6">
    <source>
        <dbReference type="ARBA" id="ARBA00024343"/>
    </source>
</evidence>
<dbReference type="InterPro" id="IPR001471">
    <property type="entry name" value="AP2/ERF_dom"/>
</dbReference>
<evidence type="ECO:0000256" key="5">
    <source>
        <dbReference type="ARBA" id="ARBA00023242"/>
    </source>
</evidence>
<dbReference type="InterPro" id="IPR036955">
    <property type="entry name" value="AP2/ERF_dom_sf"/>
</dbReference>
<evidence type="ECO:0000256" key="3">
    <source>
        <dbReference type="ARBA" id="ARBA00023125"/>
    </source>
</evidence>
<dbReference type="InterPro" id="IPR016177">
    <property type="entry name" value="DNA-bd_dom_sf"/>
</dbReference>
<dbReference type="PRINTS" id="PR00367">
    <property type="entry name" value="ETHRSPELEMNT"/>
</dbReference>
<keyword evidence="3" id="KW-0238">DNA-binding</keyword>
<dbReference type="PANTHER" id="PTHR31190">
    <property type="entry name" value="DNA-BINDING DOMAIN"/>
    <property type="match status" value="1"/>
</dbReference>
<dbReference type="GO" id="GO:0003700">
    <property type="term" value="F:DNA-binding transcription factor activity"/>
    <property type="evidence" value="ECO:0007669"/>
    <property type="project" value="InterPro"/>
</dbReference>
<dbReference type="PROSITE" id="PS51032">
    <property type="entry name" value="AP2_ERF"/>
    <property type="match status" value="1"/>
</dbReference>
<comment type="similarity">
    <text evidence="6">Belongs to the AP2/ERF transcription factor family. ERF subfamily.</text>
</comment>
<protein>
    <submittedName>
        <fullName evidence="9">Transcription factor ERF92</fullName>
    </submittedName>
</protein>
<feature type="compositionally biased region" description="Low complexity" evidence="7">
    <location>
        <begin position="316"/>
        <end position="335"/>
    </location>
</feature>
<feature type="compositionally biased region" description="Polar residues" evidence="7">
    <location>
        <begin position="346"/>
        <end position="355"/>
    </location>
</feature>
<feature type="region of interest" description="Disordered" evidence="7">
    <location>
        <begin position="253"/>
        <end position="276"/>
    </location>
</feature>
<dbReference type="SUPFAM" id="SSF54171">
    <property type="entry name" value="DNA-binding domain"/>
    <property type="match status" value="1"/>
</dbReference>
<name>A0A3Q8TD97_FRAAN</name>
<evidence type="ECO:0000259" key="8">
    <source>
        <dbReference type="PROSITE" id="PS51032"/>
    </source>
</evidence>
<dbReference type="AlphaFoldDB" id="A0A3Q8TD97"/>